<feature type="transmembrane region" description="Helical" evidence="10">
    <location>
        <begin position="241"/>
        <end position="261"/>
    </location>
</feature>
<evidence type="ECO:0000256" key="5">
    <source>
        <dbReference type="ARBA" id="ARBA00023040"/>
    </source>
</evidence>
<evidence type="ECO:0000256" key="2">
    <source>
        <dbReference type="ARBA" id="ARBA00010663"/>
    </source>
</evidence>
<evidence type="ECO:0000313" key="12">
    <source>
        <dbReference type="EMBL" id="GIY81100.1"/>
    </source>
</evidence>
<feature type="transmembrane region" description="Helical" evidence="10">
    <location>
        <begin position="201"/>
        <end position="221"/>
    </location>
</feature>
<dbReference type="GO" id="GO:0004930">
    <property type="term" value="F:G protein-coupled receptor activity"/>
    <property type="evidence" value="ECO:0007669"/>
    <property type="project" value="UniProtKB-KW"/>
</dbReference>
<dbReference type="AlphaFoldDB" id="A0AAV4WEB8"/>
<dbReference type="InterPro" id="IPR000276">
    <property type="entry name" value="GPCR_Rhodpsn"/>
</dbReference>
<dbReference type="GO" id="GO:0016020">
    <property type="term" value="C:membrane"/>
    <property type="evidence" value="ECO:0007669"/>
    <property type="project" value="UniProtKB-SubCell"/>
</dbReference>
<dbReference type="Gene3D" id="1.20.1070.10">
    <property type="entry name" value="Rhodopsin 7-helix transmembrane proteins"/>
    <property type="match status" value="1"/>
</dbReference>
<evidence type="ECO:0000313" key="13">
    <source>
        <dbReference type="Proteomes" id="UP001054945"/>
    </source>
</evidence>
<feature type="region of interest" description="Disordered" evidence="9">
    <location>
        <begin position="124"/>
        <end position="152"/>
    </location>
</feature>
<evidence type="ECO:0000256" key="6">
    <source>
        <dbReference type="ARBA" id="ARBA00023136"/>
    </source>
</evidence>
<gene>
    <name evidence="12" type="primary">AVEN_136139_1</name>
    <name evidence="12" type="ORF">CEXT_45231</name>
</gene>
<evidence type="ECO:0000256" key="10">
    <source>
        <dbReference type="SAM" id="Phobius"/>
    </source>
</evidence>
<proteinExistence type="inferred from homology"/>
<dbReference type="SUPFAM" id="SSF81321">
    <property type="entry name" value="Family A G protein-coupled receptor-like"/>
    <property type="match status" value="1"/>
</dbReference>
<keyword evidence="13" id="KW-1185">Reference proteome</keyword>
<dbReference type="PRINTS" id="PR00237">
    <property type="entry name" value="GPCRRHODOPSN"/>
</dbReference>
<dbReference type="Pfam" id="PF00001">
    <property type="entry name" value="7tm_1"/>
    <property type="match status" value="1"/>
</dbReference>
<evidence type="ECO:0000256" key="7">
    <source>
        <dbReference type="ARBA" id="ARBA00023170"/>
    </source>
</evidence>
<feature type="domain" description="G-protein coupled receptors family 1 profile" evidence="11">
    <location>
        <begin position="180"/>
        <end position="263"/>
    </location>
</feature>
<name>A0AAV4WEB8_CAEEX</name>
<feature type="compositionally biased region" description="Polar residues" evidence="9">
    <location>
        <begin position="139"/>
        <end position="149"/>
    </location>
</feature>
<keyword evidence="5" id="KW-0297">G-protein coupled receptor</keyword>
<feature type="transmembrane region" description="Helical" evidence="10">
    <location>
        <begin position="164"/>
        <end position="189"/>
    </location>
</feature>
<dbReference type="PANTHER" id="PTHR24243">
    <property type="entry name" value="G-PROTEIN COUPLED RECEPTOR"/>
    <property type="match status" value="1"/>
</dbReference>
<protein>
    <submittedName>
        <fullName evidence="12">G_PROTEIN_RECEP_F1_2 domain-containing protein</fullName>
    </submittedName>
</protein>
<comment type="subcellular location">
    <subcellularLocation>
        <location evidence="1">Membrane</location>
        <topology evidence="1">Multi-pass membrane protein</topology>
    </subcellularLocation>
</comment>
<keyword evidence="6 10" id="KW-0472">Membrane</keyword>
<evidence type="ECO:0000256" key="8">
    <source>
        <dbReference type="ARBA" id="ARBA00023224"/>
    </source>
</evidence>
<evidence type="ECO:0000256" key="3">
    <source>
        <dbReference type="ARBA" id="ARBA00022692"/>
    </source>
</evidence>
<evidence type="ECO:0000256" key="1">
    <source>
        <dbReference type="ARBA" id="ARBA00004141"/>
    </source>
</evidence>
<evidence type="ECO:0000259" key="11">
    <source>
        <dbReference type="PROSITE" id="PS50262"/>
    </source>
</evidence>
<keyword evidence="4 10" id="KW-1133">Transmembrane helix</keyword>
<sequence length="263" mass="29541">MLQDRHGSVDRTAYVQNTYKDTDDYVCGYQLAVYKKSLTLRHLDSSPDISTNPGKCKERGTSATEHASPDLVPVPPTTPGQSNVPYFPENTSIPLRVLRPPDDFFTAIDGKSIRLEKTFKLKKMQTETSQTTSEEPSQLNQTHNDTSSDLEPYPDFTQIPTVRYILVTVYLIVMVLAVIGNAMVCCTVFTNRKMHTAVNYYIVNLAICDFMVGIFVLPVKLMELTSPADWGILNDELCTAFMYLQTIFVFASVLTLVAICIER</sequence>
<dbReference type="PANTHER" id="PTHR24243:SF208">
    <property type="entry name" value="PYROKININ-1 RECEPTOR"/>
    <property type="match status" value="1"/>
</dbReference>
<comment type="caution">
    <text evidence="12">The sequence shown here is derived from an EMBL/GenBank/DDBJ whole genome shotgun (WGS) entry which is preliminary data.</text>
</comment>
<accession>A0AAV4WEB8</accession>
<dbReference type="Proteomes" id="UP001054945">
    <property type="component" value="Unassembled WGS sequence"/>
</dbReference>
<feature type="region of interest" description="Disordered" evidence="9">
    <location>
        <begin position="43"/>
        <end position="81"/>
    </location>
</feature>
<keyword evidence="8" id="KW-0807">Transducer</keyword>
<organism evidence="12 13">
    <name type="scientific">Caerostris extrusa</name>
    <name type="common">Bark spider</name>
    <name type="synonym">Caerostris bankana</name>
    <dbReference type="NCBI Taxonomy" id="172846"/>
    <lineage>
        <taxon>Eukaryota</taxon>
        <taxon>Metazoa</taxon>
        <taxon>Ecdysozoa</taxon>
        <taxon>Arthropoda</taxon>
        <taxon>Chelicerata</taxon>
        <taxon>Arachnida</taxon>
        <taxon>Araneae</taxon>
        <taxon>Araneomorphae</taxon>
        <taxon>Entelegynae</taxon>
        <taxon>Araneoidea</taxon>
        <taxon>Araneidae</taxon>
        <taxon>Caerostris</taxon>
    </lineage>
</organism>
<feature type="compositionally biased region" description="Low complexity" evidence="9">
    <location>
        <begin position="126"/>
        <end position="138"/>
    </location>
</feature>
<keyword evidence="7" id="KW-0675">Receptor</keyword>
<dbReference type="InterPro" id="IPR017452">
    <property type="entry name" value="GPCR_Rhodpsn_7TM"/>
</dbReference>
<dbReference type="EMBL" id="BPLR01016083">
    <property type="protein sequence ID" value="GIY81100.1"/>
    <property type="molecule type" value="Genomic_DNA"/>
</dbReference>
<dbReference type="PROSITE" id="PS50262">
    <property type="entry name" value="G_PROTEIN_RECEP_F1_2"/>
    <property type="match status" value="1"/>
</dbReference>
<keyword evidence="3 10" id="KW-0812">Transmembrane</keyword>
<reference evidence="12 13" key="1">
    <citation type="submission" date="2021-06" db="EMBL/GenBank/DDBJ databases">
        <title>Caerostris extrusa draft genome.</title>
        <authorList>
            <person name="Kono N."/>
            <person name="Arakawa K."/>
        </authorList>
    </citation>
    <scope>NUCLEOTIDE SEQUENCE [LARGE SCALE GENOMIC DNA]</scope>
</reference>
<comment type="similarity">
    <text evidence="2">Belongs to the G-protein coupled receptor 1 family.</text>
</comment>
<evidence type="ECO:0000256" key="9">
    <source>
        <dbReference type="SAM" id="MobiDB-lite"/>
    </source>
</evidence>
<evidence type="ECO:0000256" key="4">
    <source>
        <dbReference type="ARBA" id="ARBA00022989"/>
    </source>
</evidence>